<dbReference type="Proteomes" id="UP000008021">
    <property type="component" value="Chromosome 1"/>
</dbReference>
<dbReference type="EnsemblPlants" id="OMERI01G18110.1">
    <property type="protein sequence ID" value="OMERI01G18110.1"/>
    <property type="gene ID" value="OMERI01G18110"/>
</dbReference>
<evidence type="ECO:0000256" key="1">
    <source>
        <dbReference type="SAM" id="MobiDB-lite"/>
    </source>
</evidence>
<name>A0A0E0C3J5_9ORYZ</name>
<organism evidence="2">
    <name type="scientific">Oryza meridionalis</name>
    <dbReference type="NCBI Taxonomy" id="40149"/>
    <lineage>
        <taxon>Eukaryota</taxon>
        <taxon>Viridiplantae</taxon>
        <taxon>Streptophyta</taxon>
        <taxon>Embryophyta</taxon>
        <taxon>Tracheophyta</taxon>
        <taxon>Spermatophyta</taxon>
        <taxon>Magnoliopsida</taxon>
        <taxon>Liliopsida</taxon>
        <taxon>Poales</taxon>
        <taxon>Poaceae</taxon>
        <taxon>BOP clade</taxon>
        <taxon>Oryzoideae</taxon>
        <taxon>Oryzeae</taxon>
        <taxon>Oryzinae</taxon>
        <taxon>Oryza</taxon>
    </lineage>
</organism>
<reference evidence="2" key="1">
    <citation type="submission" date="2015-04" db="UniProtKB">
        <authorList>
            <consortium name="EnsemblPlants"/>
        </authorList>
    </citation>
    <scope>IDENTIFICATION</scope>
</reference>
<dbReference type="Gramene" id="OMERI01G18110.1">
    <property type="protein sequence ID" value="OMERI01G18110.1"/>
    <property type="gene ID" value="OMERI01G18110"/>
</dbReference>
<sequence length="75" mass="8721">MGVVAEEEKEKEAKVVEGGGGKGAITTLATRWPLWKLLMEYLPFRYKKPRDPLPPLLPFHRRHRLRLRIYSAPKP</sequence>
<dbReference type="HOGENOM" id="CLU_2675216_0_0_1"/>
<dbReference type="AlphaFoldDB" id="A0A0E0C3J5"/>
<proteinExistence type="predicted"/>
<keyword evidence="3" id="KW-1185">Reference proteome</keyword>
<accession>A0A0E0C3J5</accession>
<protein>
    <submittedName>
        <fullName evidence="2">Uncharacterized protein</fullName>
    </submittedName>
</protein>
<feature type="compositionally biased region" description="Basic and acidic residues" evidence="1">
    <location>
        <begin position="1"/>
        <end position="15"/>
    </location>
</feature>
<feature type="region of interest" description="Disordered" evidence="1">
    <location>
        <begin position="1"/>
        <end position="20"/>
    </location>
</feature>
<evidence type="ECO:0000313" key="3">
    <source>
        <dbReference type="Proteomes" id="UP000008021"/>
    </source>
</evidence>
<reference evidence="2" key="2">
    <citation type="submission" date="2018-05" db="EMBL/GenBank/DDBJ databases">
        <title>OmerRS3 (Oryza meridionalis Reference Sequence Version 3).</title>
        <authorList>
            <person name="Zhang J."/>
            <person name="Kudrna D."/>
            <person name="Lee S."/>
            <person name="Talag J."/>
            <person name="Welchert J."/>
            <person name="Wing R.A."/>
        </authorList>
    </citation>
    <scope>NUCLEOTIDE SEQUENCE [LARGE SCALE GENOMIC DNA]</scope>
    <source>
        <strain evidence="2">cv. OR44</strain>
    </source>
</reference>
<evidence type="ECO:0000313" key="2">
    <source>
        <dbReference type="EnsemblPlants" id="OMERI01G18110.1"/>
    </source>
</evidence>